<accession>A0ABQ1UV51</accession>
<reference evidence="2" key="1">
    <citation type="journal article" date="2019" name="Int. J. Syst. Evol. Microbiol.">
        <title>The Global Catalogue of Microorganisms (GCM) 10K type strain sequencing project: providing services to taxonomists for standard genome sequencing and annotation.</title>
        <authorList>
            <consortium name="The Broad Institute Genomics Platform"/>
            <consortium name="The Broad Institute Genome Sequencing Center for Infectious Disease"/>
            <person name="Wu L."/>
            <person name="Ma J."/>
        </authorList>
    </citation>
    <scope>NUCLEOTIDE SEQUENCE [LARGE SCALE GENOMIC DNA]</scope>
    <source>
        <strain evidence="2">CGMCC 1.15197</strain>
    </source>
</reference>
<dbReference type="Proteomes" id="UP000632273">
    <property type="component" value="Unassembled WGS sequence"/>
</dbReference>
<evidence type="ECO:0000313" key="2">
    <source>
        <dbReference type="Proteomes" id="UP000632273"/>
    </source>
</evidence>
<dbReference type="EMBL" id="BMHT01000012">
    <property type="protein sequence ID" value="GGF27744.1"/>
    <property type="molecule type" value="Genomic_DNA"/>
</dbReference>
<protein>
    <submittedName>
        <fullName evidence="1">Uncharacterized protein</fullName>
    </submittedName>
</protein>
<comment type="caution">
    <text evidence="1">The sequence shown here is derived from an EMBL/GenBank/DDBJ whole genome shotgun (WGS) entry which is preliminary data.</text>
</comment>
<evidence type="ECO:0000313" key="1">
    <source>
        <dbReference type="EMBL" id="GGF27744.1"/>
    </source>
</evidence>
<organism evidence="1 2">
    <name type="scientific">Hymenobacter cavernae</name>
    <dbReference type="NCBI Taxonomy" id="2044852"/>
    <lineage>
        <taxon>Bacteria</taxon>
        <taxon>Pseudomonadati</taxon>
        <taxon>Bacteroidota</taxon>
        <taxon>Cytophagia</taxon>
        <taxon>Cytophagales</taxon>
        <taxon>Hymenobacteraceae</taxon>
        <taxon>Hymenobacter</taxon>
    </lineage>
</organism>
<name>A0ABQ1UV51_9BACT</name>
<proteinExistence type="predicted"/>
<keyword evidence="2" id="KW-1185">Reference proteome</keyword>
<gene>
    <name evidence="1" type="ORF">GCM10011383_44300</name>
</gene>
<sequence length="94" mass="10744">MLDGMEPNTLALALLVAKQIFALQNGDCPQNLARPRYGRPTIRELQSSRYKFYTLLTQRVEPDIQHRTNQEPAEEDAFVGRTYVQGGEASRYQT</sequence>